<evidence type="ECO:0000256" key="1">
    <source>
        <dbReference type="ARBA" id="ARBA00022801"/>
    </source>
</evidence>
<keyword evidence="1" id="KW-0378">Hydrolase</keyword>
<dbReference type="InterPro" id="IPR029058">
    <property type="entry name" value="AB_hydrolase_fold"/>
</dbReference>
<dbReference type="PANTHER" id="PTHR22946:SF9">
    <property type="entry name" value="POLYKETIDE TRANSFERASE AF380"/>
    <property type="match status" value="1"/>
</dbReference>
<dbReference type="Gene3D" id="3.40.50.1820">
    <property type="entry name" value="alpha/beta hydrolase"/>
    <property type="match status" value="1"/>
</dbReference>
<accession>A0A402D4R2</accession>
<organism evidence="2 3">
    <name type="scientific">Capsulimonas corticalis</name>
    <dbReference type="NCBI Taxonomy" id="2219043"/>
    <lineage>
        <taxon>Bacteria</taxon>
        <taxon>Bacillati</taxon>
        <taxon>Armatimonadota</taxon>
        <taxon>Armatimonadia</taxon>
        <taxon>Capsulimonadales</taxon>
        <taxon>Capsulimonadaceae</taxon>
        <taxon>Capsulimonas</taxon>
    </lineage>
</organism>
<dbReference type="AlphaFoldDB" id="A0A402D4R2"/>
<protein>
    <submittedName>
        <fullName evidence="2">Uncharacterized protein</fullName>
    </submittedName>
</protein>
<dbReference type="EMBL" id="AP025739">
    <property type="protein sequence ID" value="BDI29274.1"/>
    <property type="molecule type" value="Genomic_DNA"/>
</dbReference>
<dbReference type="PANTHER" id="PTHR22946">
    <property type="entry name" value="DIENELACTONE HYDROLASE DOMAIN-CONTAINING PROTEIN-RELATED"/>
    <property type="match status" value="1"/>
</dbReference>
<evidence type="ECO:0000313" key="3">
    <source>
        <dbReference type="Proteomes" id="UP000287394"/>
    </source>
</evidence>
<sequence>MRAASAQTAPPAVVVDPGDYTRPITVTPAVPPGPYVPDPSYYDYDSKSPFVADEKPFSEKNGIKITRVTFPSPVTTPYATNDTVVAYLFMPPEPGPHPALIVLPEWLPRNLKNEFQFCEDVTKAHTAALLIESPFSLDRRPLPHVPQAELLSGNMPQMVGAIRQNVLDVRRGLDWLSTRPDIDSSRMGLSGISLGAIIASLAAGVDRRAKVLLSIDGGADAAGLLWKSPFMKGLHKQLVQHGYNYEDLKVGMAPVEPTNWLKGYGAENALLVNGRYDTFILPKQSQMLADSIGGAPIVWANTGHYGLVLAEKNASNVGAEFLRARFFASGKPFNPPQTIAAPTIKLGLMLGGQGGLSPALATQLINFDQKGRYSLDGMLTFHGLSLGLSGRLGQSSALGVEFPLLHGDIKPRPYLLMHIVL</sequence>
<dbReference type="KEGG" id="ccot:CCAX7_13250"/>
<name>A0A402D4R2_9BACT</name>
<gene>
    <name evidence="2" type="ORF">CCAX7_13250</name>
</gene>
<dbReference type="InterPro" id="IPR050261">
    <property type="entry name" value="FrsA_esterase"/>
</dbReference>
<dbReference type="Proteomes" id="UP000287394">
    <property type="component" value="Chromosome"/>
</dbReference>
<reference evidence="2 3" key="1">
    <citation type="journal article" date="2019" name="Int. J. Syst. Evol. Microbiol.">
        <title>Capsulimonas corticalis gen. nov., sp. nov., an aerobic capsulated bacterium, of a novel bacterial order, Capsulimonadales ord. nov., of the class Armatimonadia of the phylum Armatimonadetes.</title>
        <authorList>
            <person name="Li J."/>
            <person name="Kudo C."/>
            <person name="Tonouchi A."/>
        </authorList>
    </citation>
    <scope>NUCLEOTIDE SEQUENCE [LARGE SCALE GENOMIC DNA]</scope>
    <source>
        <strain evidence="2 3">AX-7</strain>
    </source>
</reference>
<dbReference type="GO" id="GO:0052689">
    <property type="term" value="F:carboxylic ester hydrolase activity"/>
    <property type="evidence" value="ECO:0007669"/>
    <property type="project" value="UniProtKB-ARBA"/>
</dbReference>
<keyword evidence="3" id="KW-1185">Reference proteome</keyword>
<evidence type="ECO:0000313" key="2">
    <source>
        <dbReference type="EMBL" id="BDI29274.1"/>
    </source>
</evidence>
<proteinExistence type="predicted"/>
<dbReference type="SUPFAM" id="SSF53474">
    <property type="entry name" value="alpha/beta-Hydrolases"/>
    <property type="match status" value="1"/>
</dbReference>